<dbReference type="EMBL" id="JAQMTU010000078">
    <property type="protein sequence ID" value="MDB9487543.1"/>
    <property type="molecule type" value="Genomic_DNA"/>
</dbReference>
<dbReference type="Proteomes" id="UP001212123">
    <property type="component" value="Unassembled WGS sequence"/>
</dbReference>
<name>A0ABT5A7W0_9CYAN</name>
<organism evidence="1 2">
    <name type="scientific">Dolichospermum circinale CS-537/01</name>
    <dbReference type="NCBI Taxonomy" id="3021739"/>
    <lineage>
        <taxon>Bacteria</taxon>
        <taxon>Bacillati</taxon>
        <taxon>Cyanobacteriota</taxon>
        <taxon>Cyanophyceae</taxon>
        <taxon>Nostocales</taxon>
        <taxon>Aphanizomenonaceae</taxon>
        <taxon>Dolichospermum</taxon>
        <taxon>Dolichospermum circinale</taxon>
    </lineage>
</organism>
<reference evidence="1 2" key="1">
    <citation type="submission" date="2023-01" db="EMBL/GenBank/DDBJ databases">
        <title>Genomes from the Australian National Cyanobacteria Reference Collection.</title>
        <authorList>
            <person name="Willis A."/>
            <person name="Lee E.M.F."/>
        </authorList>
    </citation>
    <scope>NUCLEOTIDE SEQUENCE [LARGE SCALE GENOMIC DNA]</scope>
    <source>
        <strain evidence="1 2">CS-537/01</strain>
    </source>
</reference>
<accession>A0ABT5A7W0</accession>
<keyword evidence="2" id="KW-1185">Reference proteome</keyword>
<evidence type="ECO:0000313" key="1">
    <source>
        <dbReference type="EMBL" id="MDB9487543.1"/>
    </source>
</evidence>
<protein>
    <submittedName>
        <fullName evidence="1">Uncharacterized protein</fullName>
    </submittedName>
</protein>
<proteinExistence type="predicted"/>
<evidence type="ECO:0000313" key="2">
    <source>
        <dbReference type="Proteomes" id="UP001212123"/>
    </source>
</evidence>
<gene>
    <name evidence="1" type="ORF">PN492_13465</name>
</gene>
<comment type="caution">
    <text evidence="1">The sequence shown here is derived from an EMBL/GenBank/DDBJ whole genome shotgun (WGS) entry which is preliminary data.</text>
</comment>
<sequence length="103" mass="11514">MLMISGDDLEITEKLKKARGQKFKALFTAAVHIIGPYLKLEVIHRGGEISILDIGHFCISYNLSFKTCTEILEELGVLPVGTFLMLKAEGLDVKKIMHKVKNL</sequence>
<dbReference type="RefSeq" id="WP_271805726.1">
    <property type="nucleotide sequence ID" value="NZ_JAQMTU010000078.1"/>
</dbReference>